<feature type="region of interest" description="Disordered" evidence="1">
    <location>
        <begin position="109"/>
        <end position="176"/>
    </location>
</feature>
<evidence type="ECO:0000256" key="1">
    <source>
        <dbReference type="SAM" id="MobiDB-lite"/>
    </source>
</evidence>
<gene>
    <name evidence="2" type="ORF">ATC70_012586</name>
</gene>
<comment type="caution">
    <text evidence="2">The sequence shown here is derived from an EMBL/GenBank/DDBJ whole genome shotgun (WGS) entry which is preliminary data.</text>
</comment>
<feature type="region of interest" description="Disordered" evidence="1">
    <location>
        <begin position="1"/>
        <end position="32"/>
    </location>
</feature>
<dbReference type="Proteomes" id="UP001304243">
    <property type="component" value="Unassembled WGS sequence"/>
</dbReference>
<keyword evidence="3" id="KW-1185">Reference proteome</keyword>
<feature type="compositionally biased region" description="Polar residues" evidence="1">
    <location>
        <begin position="1"/>
        <end position="11"/>
    </location>
</feature>
<evidence type="ECO:0000313" key="2">
    <source>
        <dbReference type="EMBL" id="KAK4511371.1"/>
    </source>
</evidence>
<sequence length="316" mass="35157">MSNIYQSVQESNKAEEEKKHPECRYGHPSTSIDIPLSNNSKDLFFKQMSPQYQEFYSDILSFTSESSLMDAYPMDHASINSNSSARDQVDPMNDPQFMAFLVSLSTNEQPVRASPRGPSTFFAPDSNQPKEAEATTEEAEESGSKDTMNRQAKDRKVIRKKVSKSNTRLGQCEHPKHSLYRQEKYILSTHGVLPSDDVSSATSLQSLPRRGRPPKGSKSSEFVYSTSPISTFADEDVVNSASSSSPTTQPSSSTIHVPCYPMVELTVRPLPKRLEAVVGRANIKVCLTCLKRSDMDPAYLQDAAYVGPQTLARRKK</sequence>
<feature type="region of interest" description="Disordered" evidence="1">
    <location>
        <begin position="196"/>
        <end position="223"/>
    </location>
</feature>
<feature type="compositionally biased region" description="Basic and acidic residues" evidence="1">
    <location>
        <begin position="12"/>
        <end position="25"/>
    </location>
</feature>
<feature type="compositionally biased region" description="Basic and acidic residues" evidence="1">
    <location>
        <begin position="142"/>
        <end position="155"/>
    </location>
</feature>
<feature type="compositionally biased region" description="Polar residues" evidence="1">
    <location>
        <begin position="197"/>
        <end position="206"/>
    </location>
</feature>
<dbReference type="GeneID" id="89956272"/>
<dbReference type="RefSeq" id="XP_064678037.1">
    <property type="nucleotide sequence ID" value="XM_064831757.1"/>
</dbReference>
<evidence type="ECO:0000313" key="3">
    <source>
        <dbReference type="Proteomes" id="UP001304243"/>
    </source>
</evidence>
<dbReference type="EMBL" id="JASEJX010000030">
    <property type="protein sequence ID" value="KAK4511371.1"/>
    <property type="molecule type" value="Genomic_DNA"/>
</dbReference>
<organism evidence="2 3">
    <name type="scientific">Mucor velutinosus</name>
    <dbReference type="NCBI Taxonomy" id="708070"/>
    <lineage>
        <taxon>Eukaryota</taxon>
        <taxon>Fungi</taxon>
        <taxon>Fungi incertae sedis</taxon>
        <taxon>Mucoromycota</taxon>
        <taxon>Mucoromycotina</taxon>
        <taxon>Mucoromycetes</taxon>
        <taxon>Mucorales</taxon>
        <taxon>Mucorineae</taxon>
        <taxon>Mucoraceae</taxon>
        <taxon>Mucor</taxon>
    </lineage>
</organism>
<proteinExistence type="predicted"/>
<accession>A0AAN7HXK6</accession>
<reference evidence="2 3" key="1">
    <citation type="submission" date="2022-11" db="EMBL/GenBank/DDBJ databases">
        <title>Mucor velutinosus strain NIH1002 WGS.</title>
        <authorList>
            <person name="Subramanian P."/>
            <person name="Mullikin J.C."/>
            <person name="Segre J.A."/>
            <person name="Zelazny A.M."/>
        </authorList>
    </citation>
    <scope>NUCLEOTIDE SEQUENCE [LARGE SCALE GENOMIC DNA]</scope>
    <source>
        <strain evidence="2 3">NIH1002</strain>
    </source>
</reference>
<dbReference type="AlphaFoldDB" id="A0AAN7HXK6"/>
<name>A0AAN7HXK6_9FUNG</name>
<protein>
    <submittedName>
        <fullName evidence="2">Uncharacterized protein</fullName>
    </submittedName>
</protein>